<dbReference type="GO" id="GO:0046872">
    <property type="term" value="F:metal ion binding"/>
    <property type="evidence" value="ECO:0007669"/>
    <property type="project" value="UniProtKB-KW"/>
</dbReference>
<evidence type="ECO:0000256" key="1">
    <source>
        <dbReference type="ARBA" id="ARBA00006249"/>
    </source>
</evidence>
<evidence type="ECO:0000256" key="10">
    <source>
        <dbReference type="RuleBase" id="RU361238"/>
    </source>
</evidence>
<accession>A0A4P7NS10</accession>
<evidence type="ECO:0000256" key="7">
    <source>
        <dbReference type="ARBA" id="ARBA00022837"/>
    </source>
</evidence>
<dbReference type="AlphaFoldDB" id="A0A4P7NS10"/>
<comment type="catalytic activity">
    <reaction evidence="9">
        <text>feruloyl-polysaccharide + H2O = ferulate + polysaccharide.</text>
        <dbReference type="EC" id="3.1.1.73"/>
    </reaction>
</comment>
<evidence type="ECO:0000256" key="8">
    <source>
        <dbReference type="ARBA" id="ARBA00023157"/>
    </source>
</evidence>
<keyword evidence="8" id="KW-1015">Disulfide bond</keyword>
<evidence type="ECO:0000256" key="9">
    <source>
        <dbReference type="ARBA" id="ARBA00034075"/>
    </source>
</evidence>
<keyword evidence="7" id="KW-0106">Calcium</keyword>
<keyword evidence="2" id="KW-0719">Serine esterase</keyword>
<feature type="chain" id="PRO_5021038909" description="Carboxylic ester hydrolase" evidence="10">
    <location>
        <begin position="25"/>
        <end position="540"/>
    </location>
</feature>
<dbReference type="PANTHER" id="PTHR33938:SF15">
    <property type="entry name" value="FERULOYL ESTERASE B-RELATED"/>
    <property type="match status" value="1"/>
</dbReference>
<proteinExistence type="inferred from homology"/>
<dbReference type="Gene3D" id="3.40.50.1820">
    <property type="entry name" value="alpha/beta hydrolase"/>
    <property type="match status" value="1"/>
</dbReference>
<dbReference type="GO" id="GO:0030600">
    <property type="term" value="F:feruloyl esterase activity"/>
    <property type="evidence" value="ECO:0007669"/>
    <property type="project" value="UniProtKB-EC"/>
</dbReference>
<keyword evidence="4" id="KW-0479">Metal-binding</keyword>
<evidence type="ECO:0000313" key="12">
    <source>
        <dbReference type="Proteomes" id="UP000294847"/>
    </source>
</evidence>
<organism evidence="11 12">
    <name type="scientific">Pyricularia oryzae</name>
    <name type="common">Rice blast fungus</name>
    <name type="synonym">Magnaporthe oryzae</name>
    <dbReference type="NCBI Taxonomy" id="318829"/>
    <lineage>
        <taxon>Eukaryota</taxon>
        <taxon>Fungi</taxon>
        <taxon>Dikarya</taxon>
        <taxon>Ascomycota</taxon>
        <taxon>Pezizomycotina</taxon>
        <taxon>Sordariomycetes</taxon>
        <taxon>Sordariomycetidae</taxon>
        <taxon>Magnaporthales</taxon>
        <taxon>Pyriculariaceae</taxon>
        <taxon>Pyricularia</taxon>
    </lineage>
</organism>
<reference evidence="11 12" key="1">
    <citation type="journal article" date="2019" name="Mol. Biol. Evol.">
        <title>Blast fungal genomes show frequent chromosomal changes, gene gains and losses, and effector gene turnover.</title>
        <authorList>
            <person name="Gomez Luciano L.B."/>
            <person name="Jason Tsai I."/>
            <person name="Chuma I."/>
            <person name="Tosa Y."/>
            <person name="Chen Y.H."/>
            <person name="Li J.Y."/>
            <person name="Li M.Y."/>
            <person name="Jade Lu M.Y."/>
            <person name="Nakayashiki H."/>
            <person name="Li W.H."/>
        </authorList>
    </citation>
    <scope>NUCLEOTIDE SEQUENCE [LARGE SCALE GENOMIC DNA]</scope>
    <source>
        <strain evidence="11">MZ5-1-6</strain>
    </source>
</reference>
<evidence type="ECO:0000256" key="4">
    <source>
        <dbReference type="ARBA" id="ARBA00022723"/>
    </source>
</evidence>
<dbReference type="PANTHER" id="PTHR33938">
    <property type="entry name" value="FERULOYL ESTERASE B-RELATED"/>
    <property type="match status" value="1"/>
</dbReference>
<evidence type="ECO:0000256" key="3">
    <source>
        <dbReference type="ARBA" id="ARBA00022651"/>
    </source>
</evidence>
<keyword evidence="3" id="KW-0119">Carbohydrate metabolism</keyword>
<feature type="signal peptide" evidence="10">
    <location>
        <begin position="1"/>
        <end position="24"/>
    </location>
</feature>
<dbReference type="SUPFAM" id="SSF53474">
    <property type="entry name" value="alpha/beta-Hydrolases"/>
    <property type="match status" value="1"/>
</dbReference>
<protein>
    <recommendedName>
        <fullName evidence="10">Carboxylic ester hydrolase</fullName>
        <ecNumber evidence="10">3.1.1.-</ecNumber>
    </recommendedName>
</protein>
<evidence type="ECO:0000256" key="6">
    <source>
        <dbReference type="ARBA" id="ARBA00022801"/>
    </source>
</evidence>
<dbReference type="EMBL" id="CP034209">
    <property type="protein sequence ID" value="QBZ65072.1"/>
    <property type="molecule type" value="Genomic_DNA"/>
</dbReference>
<dbReference type="Pfam" id="PF07519">
    <property type="entry name" value="Tannase"/>
    <property type="match status" value="1"/>
</dbReference>
<dbReference type="InterPro" id="IPR029058">
    <property type="entry name" value="AB_hydrolase_fold"/>
</dbReference>
<dbReference type="EC" id="3.1.1.-" evidence="10"/>
<name>A0A4P7NS10_PYROR</name>
<dbReference type="Proteomes" id="UP000294847">
    <property type="component" value="Chromosome 6"/>
</dbReference>
<evidence type="ECO:0000313" key="11">
    <source>
        <dbReference type="EMBL" id="QBZ65072.1"/>
    </source>
</evidence>
<comment type="similarity">
    <text evidence="1 10">Belongs to the tannase family.</text>
</comment>
<keyword evidence="5 10" id="KW-0732">Signal</keyword>
<evidence type="ECO:0000256" key="2">
    <source>
        <dbReference type="ARBA" id="ARBA00022487"/>
    </source>
</evidence>
<keyword evidence="3" id="KW-0624">Polysaccharide degradation</keyword>
<sequence>MSFPRNMWLLFLLVGAKLGRAATASDFSAKCQSFQPERLVKNSTRTRLEYVASGTTIQLDDNVPSCGRTSQVVDANICRVALQIPTSNRSSLSFELWLPERWDEKRYVATGNGGVDGCIKYEDIAYGVKNGFAAMGTNNGHNGTTGVDFLNNEDVVVDFSYRALHTGTVSAKTLIQEFYNSPPAKSYYIGCSLGGRQGISAAERFPEDYDGILAGAPAVDFNHLYSLRARMFTVTGSPGSPDYIPVSTWSGLIHNEVLAQCDTLDGVADGIIEIANKCHFDPTKLLCRADQANQAGTACLSRAQISQVQTVYAPYTYANGTLIWPRMNAGAEILASAGLLAGRPFSPSVEWFRYAVLSDPNWDPASYDLADAEAAETANPGGIRTFPESLPAFKARGGRIVTYHGEQDQQIWSTNSERFYERLVAADGGLDSYLRFFRISGMNHCASGPGAWMFGQGGSSALIPFEPERNAFAALVAWVEKGQAPDTITGTKFVNDSVDQGVDFQRSHCRYPLEQTYVAGPSKQPASWKCLPPSKSPSEI</sequence>
<dbReference type="GO" id="GO:0045493">
    <property type="term" value="P:xylan catabolic process"/>
    <property type="evidence" value="ECO:0007669"/>
    <property type="project" value="UniProtKB-KW"/>
</dbReference>
<dbReference type="InterPro" id="IPR011118">
    <property type="entry name" value="Tannase/feruloyl_esterase"/>
</dbReference>
<keyword evidence="6 10" id="KW-0378">Hydrolase</keyword>
<gene>
    <name evidence="11" type="ORF">PoMZ_06776</name>
</gene>
<keyword evidence="3" id="KW-0858">Xylan degradation</keyword>
<evidence type="ECO:0000256" key="5">
    <source>
        <dbReference type="ARBA" id="ARBA00022729"/>
    </source>
</evidence>